<dbReference type="PROSITE" id="PS50879">
    <property type="entry name" value="RNASE_H_1"/>
    <property type="match status" value="1"/>
</dbReference>
<evidence type="ECO:0000256" key="10">
    <source>
        <dbReference type="HAMAP-Rule" id="MF_00042"/>
    </source>
</evidence>
<comment type="caution">
    <text evidence="12">The sequence shown here is derived from an EMBL/GenBank/DDBJ whole genome shotgun (WGS) entry which is preliminary data.</text>
</comment>
<protein>
    <recommendedName>
        <fullName evidence="4 10">Ribonuclease H</fullName>
        <shortName evidence="10">RNase H</shortName>
        <ecNumber evidence="4 10">3.1.26.4</ecNumber>
    </recommendedName>
</protein>
<feature type="binding site" evidence="10">
    <location>
        <position position="139"/>
    </location>
    <ligand>
        <name>Mg(2+)</name>
        <dbReference type="ChEBI" id="CHEBI:18420"/>
        <label>2</label>
    </ligand>
</feature>
<evidence type="ECO:0000256" key="1">
    <source>
        <dbReference type="ARBA" id="ARBA00000077"/>
    </source>
</evidence>
<comment type="subcellular location">
    <subcellularLocation>
        <location evidence="10">Cytoplasm</location>
    </subcellularLocation>
</comment>
<keyword evidence="10" id="KW-0963">Cytoplasm</keyword>
<evidence type="ECO:0000256" key="6">
    <source>
        <dbReference type="ARBA" id="ARBA00022723"/>
    </source>
</evidence>
<dbReference type="InterPro" id="IPR002156">
    <property type="entry name" value="RNaseH_domain"/>
</dbReference>
<dbReference type="HAMAP" id="MF_00042">
    <property type="entry name" value="RNase_H"/>
    <property type="match status" value="1"/>
</dbReference>
<dbReference type="Proteomes" id="UP001198151">
    <property type="component" value="Unassembled WGS sequence"/>
</dbReference>
<dbReference type="CDD" id="cd09278">
    <property type="entry name" value="RNase_HI_prokaryote_like"/>
    <property type="match status" value="1"/>
</dbReference>
<feature type="binding site" evidence="10">
    <location>
        <position position="8"/>
    </location>
    <ligand>
        <name>Mg(2+)</name>
        <dbReference type="ChEBI" id="CHEBI:18420"/>
        <label>2</label>
    </ligand>
</feature>
<evidence type="ECO:0000256" key="2">
    <source>
        <dbReference type="ARBA" id="ARBA00005300"/>
    </source>
</evidence>
<dbReference type="PANTHER" id="PTHR10642:SF26">
    <property type="entry name" value="RIBONUCLEASE H1"/>
    <property type="match status" value="1"/>
</dbReference>
<dbReference type="GO" id="GO:0004523">
    <property type="term" value="F:RNA-DNA hybrid ribonuclease activity"/>
    <property type="evidence" value="ECO:0007669"/>
    <property type="project" value="UniProtKB-EC"/>
</dbReference>
<dbReference type="EC" id="3.1.26.4" evidence="4 10"/>
<evidence type="ECO:0000313" key="12">
    <source>
        <dbReference type="EMBL" id="MCC2254713.1"/>
    </source>
</evidence>
<comment type="cofactor">
    <cofactor evidence="10">
        <name>Mg(2+)</name>
        <dbReference type="ChEBI" id="CHEBI:18420"/>
    </cofactor>
    <text evidence="10">Binds 1 Mg(2+) ion per subunit. May bind a second metal ion at a regulatory site, or after substrate binding.</text>
</comment>
<reference evidence="12 13" key="1">
    <citation type="submission" date="2021-10" db="EMBL/GenBank/DDBJ databases">
        <title>Anaerobic single-cell dispensing facilitates the cultivation of human gut bacteria.</title>
        <authorList>
            <person name="Afrizal A."/>
        </authorList>
    </citation>
    <scope>NUCLEOTIDE SEQUENCE [LARGE SCALE GENOMIC DNA]</scope>
    <source>
        <strain evidence="12 13">CLA-AA-H200</strain>
    </source>
</reference>
<dbReference type="PANTHER" id="PTHR10642">
    <property type="entry name" value="RIBONUCLEASE H1"/>
    <property type="match status" value="1"/>
</dbReference>
<organism evidence="12 13">
    <name type="scientific">Ruminococcus turbiniformis</name>
    <dbReference type="NCBI Taxonomy" id="2881258"/>
    <lineage>
        <taxon>Bacteria</taxon>
        <taxon>Bacillati</taxon>
        <taxon>Bacillota</taxon>
        <taxon>Clostridia</taxon>
        <taxon>Eubacteriales</taxon>
        <taxon>Oscillospiraceae</taxon>
        <taxon>Ruminococcus</taxon>
    </lineage>
</organism>
<keyword evidence="7 10" id="KW-0255">Endonuclease</keyword>
<keyword evidence="13" id="KW-1185">Reference proteome</keyword>
<dbReference type="Pfam" id="PF00075">
    <property type="entry name" value="RNase_H"/>
    <property type="match status" value="1"/>
</dbReference>
<proteinExistence type="inferred from homology"/>
<evidence type="ECO:0000256" key="4">
    <source>
        <dbReference type="ARBA" id="ARBA00012180"/>
    </source>
</evidence>
<comment type="subunit">
    <text evidence="3 10">Monomer.</text>
</comment>
<comment type="catalytic activity">
    <reaction evidence="1 10">
        <text>Endonucleolytic cleavage to 5'-phosphomonoester.</text>
        <dbReference type="EC" id="3.1.26.4"/>
    </reaction>
</comment>
<keyword evidence="8 10" id="KW-0378">Hydrolase</keyword>
<comment type="similarity">
    <text evidence="2 10">Belongs to the RNase H family.</text>
</comment>
<feature type="domain" description="RNase H type-1" evidence="11">
    <location>
        <begin position="1"/>
        <end position="147"/>
    </location>
</feature>
<dbReference type="RefSeq" id="WP_227707857.1">
    <property type="nucleotide sequence ID" value="NZ_JAJEQX010000016.1"/>
</dbReference>
<keyword evidence="6 10" id="KW-0479">Metal-binding</keyword>
<dbReference type="Gene3D" id="3.30.420.10">
    <property type="entry name" value="Ribonuclease H-like superfamily/Ribonuclease H"/>
    <property type="match status" value="1"/>
</dbReference>
<gene>
    <name evidence="10 12" type="primary">rnhA</name>
    <name evidence="12" type="ORF">LKD70_09830</name>
</gene>
<evidence type="ECO:0000256" key="8">
    <source>
        <dbReference type="ARBA" id="ARBA00022801"/>
    </source>
</evidence>
<accession>A0ABS8FZI3</accession>
<feature type="binding site" evidence="10">
    <location>
        <position position="52"/>
    </location>
    <ligand>
        <name>Mg(2+)</name>
        <dbReference type="ChEBI" id="CHEBI:18420"/>
        <label>1</label>
    </ligand>
</feature>
<keyword evidence="9 10" id="KW-0460">Magnesium</keyword>
<dbReference type="NCBIfam" id="NF001236">
    <property type="entry name" value="PRK00203.1"/>
    <property type="match status" value="1"/>
</dbReference>
<evidence type="ECO:0000256" key="3">
    <source>
        <dbReference type="ARBA" id="ARBA00011245"/>
    </source>
</evidence>
<feature type="binding site" evidence="10">
    <location>
        <position position="8"/>
    </location>
    <ligand>
        <name>Mg(2+)</name>
        <dbReference type="ChEBI" id="CHEBI:18420"/>
        <label>1</label>
    </ligand>
</feature>
<sequence>MLVKIYTDGAARGNPDGPGGYGTVLEYVDTKGELHVKEISQGYIRTTNNRMELMAVIAGLEALNRPCTVEVYSDSQYVVNAFNQHWVDGWLKKGWKRGKNEPVKNVDLWKRLLAAKEPHSVTFHWVKGHDGHPQNERCDELATSAADGENLIADEGAVQG</sequence>
<evidence type="ECO:0000259" key="11">
    <source>
        <dbReference type="PROSITE" id="PS50879"/>
    </source>
</evidence>
<dbReference type="EMBL" id="JAJEQX010000016">
    <property type="protein sequence ID" value="MCC2254713.1"/>
    <property type="molecule type" value="Genomic_DNA"/>
</dbReference>
<evidence type="ECO:0000256" key="7">
    <source>
        <dbReference type="ARBA" id="ARBA00022759"/>
    </source>
</evidence>
<evidence type="ECO:0000256" key="9">
    <source>
        <dbReference type="ARBA" id="ARBA00022842"/>
    </source>
</evidence>
<name>A0ABS8FZI3_9FIRM</name>
<keyword evidence="5 10" id="KW-0540">Nuclease</keyword>
<feature type="binding site" evidence="10">
    <location>
        <position position="74"/>
    </location>
    <ligand>
        <name>Mg(2+)</name>
        <dbReference type="ChEBI" id="CHEBI:18420"/>
        <label>1</label>
    </ligand>
</feature>
<dbReference type="InterPro" id="IPR036397">
    <property type="entry name" value="RNaseH_sf"/>
</dbReference>
<dbReference type="SUPFAM" id="SSF53098">
    <property type="entry name" value="Ribonuclease H-like"/>
    <property type="match status" value="1"/>
</dbReference>
<dbReference type="InterPro" id="IPR022892">
    <property type="entry name" value="RNaseHI"/>
</dbReference>
<comment type="function">
    <text evidence="10">Endonuclease that specifically degrades the RNA of RNA-DNA hybrids.</text>
</comment>
<evidence type="ECO:0000313" key="13">
    <source>
        <dbReference type="Proteomes" id="UP001198151"/>
    </source>
</evidence>
<evidence type="ECO:0000256" key="5">
    <source>
        <dbReference type="ARBA" id="ARBA00022722"/>
    </source>
</evidence>
<dbReference type="InterPro" id="IPR050092">
    <property type="entry name" value="RNase_H"/>
</dbReference>
<dbReference type="InterPro" id="IPR012337">
    <property type="entry name" value="RNaseH-like_sf"/>
</dbReference>